<dbReference type="Proteomes" id="UP000292958">
    <property type="component" value="Unassembled WGS sequence"/>
</dbReference>
<reference evidence="1 2" key="1">
    <citation type="submission" date="2019-02" db="EMBL/GenBank/DDBJ databases">
        <title>Genomic Encyclopedia of Archaeal and Bacterial Type Strains, Phase II (KMG-II): from individual species to whole genera.</title>
        <authorList>
            <person name="Goeker M."/>
        </authorList>
    </citation>
    <scope>NUCLEOTIDE SEQUENCE [LARGE SCALE GENOMIC DNA]</scope>
    <source>
        <strain evidence="1 2">DSM 18101</strain>
    </source>
</reference>
<protein>
    <submittedName>
        <fullName evidence="1">Uncharacterized protein</fullName>
    </submittedName>
</protein>
<evidence type="ECO:0000313" key="2">
    <source>
        <dbReference type="Proteomes" id="UP000292958"/>
    </source>
</evidence>
<name>A0A4Q7Z211_9BACT</name>
<proteinExistence type="predicted"/>
<comment type="caution">
    <text evidence="1">The sequence shown here is derived from an EMBL/GenBank/DDBJ whole genome shotgun (WGS) entry which is preliminary data.</text>
</comment>
<dbReference type="AlphaFoldDB" id="A0A4Q7Z211"/>
<evidence type="ECO:0000313" key="1">
    <source>
        <dbReference type="EMBL" id="RZU43711.1"/>
    </source>
</evidence>
<accession>A0A4Q7Z211</accession>
<gene>
    <name evidence="1" type="ORF">BDD14_5410</name>
</gene>
<sequence>MQNGDTFENSLQRLEIWVDISSMNRGEVRGIASVGFMLPHQSSIVVSAITFRLNLDVKNPAPVQAFRRTVISSPRYSRVDQVHHIRHNPRHRVVRHHVPV</sequence>
<organism evidence="1 2">
    <name type="scientific">Edaphobacter modestus</name>
    <dbReference type="NCBI Taxonomy" id="388466"/>
    <lineage>
        <taxon>Bacteria</taxon>
        <taxon>Pseudomonadati</taxon>
        <taxon>Acidobacteriota</taxon>
        <taxon>Terriglobia</taxon>
        <taxon>Terriglobales</taxon>
        <taxon>Acidobacteriaceae</taxon>
        <taxon>Edaphobacter</taxon>
    </lineage>
</organism>
<dbReference type="EMBL" id="SHKW01000001">
    <property type="protein sequence ID" value="RZU43711.1"/>
    <property type="molecule type" value="Genomic_DNA"/>
</dbReference>
<keyword evidence="2" id="KW-1185">Reference proteome</keyword>